<reference evidence="1 2" key="1">
    <citation type="submission" date="2020-10" db="EMBL/GenBank/DDBJ databases">
        <title>The Coptis chinensis genome and diversification of protoberbering-type alkaloids.</title>
        <authorList>
            <person name="Wang B."/>
            <person name="Shu S."/>
            <person name="Song C."/>
            <person name="Liu Y."/>
        </authorList>
    </citation>
    <scope>NUCLEOTIDE SEQUENCE [LARGE SCALE GENOMIC DNA]</scope>
    <source>
        <strain evidence="1">HL-2020</strain>
        <tissue evidence="1">Leaf</tissue>
    </source>
</reference>
<dbReference type="InterPro" id="IPR027417">
    <property type="entry name" value="P-loop_NTPase"/>
</dbReference>
<protein>
    <submittedName>
        <fullName evidence="1">Uncharacterized protein</fullName>
    </submittedName>
</protein>
<dbReference type="Gene3D" id="3.40.50.300">
    <property type="entry name" value="P-loop containing nucleotide triphosphate hydrolases"/>
    <property type="match status" value="1"/>
</dbReference>
<sequence>MRNQPSLSQEDENESVFCWWRSAEEFRDGHLDVDLSKLSSLTPRLKVLREMERLALVANEGLDDLRHKLLSYRSGDFWLPVGGFKKEEMNIPPTVTILLVGFSGSGKSSLVNLMYSVLGRSGLIPFAQTSRKSSGYTTMFMQEHNVLRSIRSGFCVYDSRGLDYKNVGESLEELTKWMVDGVYHHQLCCRPDDGELIREDFMIPSMGYPLLASRFKRRRLNYALVVANFAEIYKALTQGDLKALESTKELFNCPAIRKRSKYLFMPMRILSNC</sequence>
<proteinExistence type="predicted"/>
<comment type="caution">
    <text evidence="1">The sequence shown here is derived from an EMBL/GenBank/DDBJ whole genome shotgun (WGS) entry which is preliminary data.</text>
</comment>
<accession>A0A835LTP6</accession>
<dbReference type="PANTHER" id="PTHR14241:SF24">
    <property type="entry name" value="G DOMAIN-CONTAINING PROTEIN"/>
    <property type="match status" value="1"/>
</dbReference>
<keyword evidence="2" id="KW-1185">Reference proteome</keyword>
<evidence type="ECO:0000313" key="1">
    <source>
        <dbReference type="EMBL" id="KAF9607195.1"/>
    </source>
</evidence>
<dbReference type="PANTHER" id="PTHR14241">
    <property type="entry name" value="INTERFERON-INDUCED PROTEIN 44"/>
    <property type="match status" value="1"/>
</dbReference>
<name>A0A835LTP6_9MAGN</name>
<dbReference type="Proteomes" id="UP000631114">
    <property type="component" value="Unassembled WGS sequence"/>
</dbReference>
<evidence type="ECO:0000313" key="2">
    <source>
        <dbReference type="Proteomes" id="UP000631114"/>
    </source>
</evidence>
<dbReference type="CDD" id="cd00882">
    <property type="entry name" value="Ras_like_GTPase"/>
    <property type="match status" value="1"/>
</dbReference>
<organism evidence="1 2">
    <name type="scientific">Coptis chinensis</name>
    <dbReference type="NCBI Taxonomy" id="261450"/>
    <lineage>
        <taxon>Eukaryota</taxon>
        <taxon>Viridiplantae</taxon>
        <taxon>Streptophyta</taxon>
        <taxon>Embryophyta</taxon>
        <taxon>Tracheophyta</taxon>
        <taxon>Spermatophyta</taxon>
        <taxon>Magnoliopsida</taxon>
        <taxon>Ranunculales</taxon>
        <taxon>Ranunculaceae</taxon>
        <taxon>Coptidoideae</taxon>
        <taxon>Coptis</taxon>
    </lineage>
</organism>
<gene>
    <name evidence="1" type="ORF">IFM89_033402</name>
</gene>
<dbReference type="SUPFAM" id="SSF52540">
    <property type="entry name" value="P-loop containing nucleoside triphosphate hydrolases"/>
    <property type="match status" value="1"/>
</dbReference>
<dbReference type="OrthoDB" id="740966at2759"/>
<dbReference type="AlphaFoldDB" id="A0A835LTP6"/>
<dbReference type="EMBL" id="JADFTS010000005">
    <property type="protein sequence ID" value="KAF9607195.1"/>
    <property type="molecule type" value="Genomic_DNA"/>
</dbReference>